<dbReference type="EMBL" id="CP116805">
    <property type="protein sequence ID" value="WCL55678.1"/>
    <property type="molecule type" value="Genomic_DNA"/>
</dbReference>
<dbReference type="InterPro" id="IPR009057">
    <property type="entry name" value="Homeodomain-like_sf"/>
</dbReference>
<dbReference type="PROSITE" id="PS50977">
    <property type="entry name" value="HTH_TETR_2"/>
    <property type="match status" value="1"/>
</dbReference>
<keyword evidence="7" id="KW-1185">Reference proteome</keyword>
<protein>
    <submittedName>
        <fullName evidence="6">TetR/AcrR family transcriptional regulator</fullName>
    </submittedName>
</protein>
<dbReference type="SUPFAM" id="SSF46689">
    <property type="entry name" value="Homeodomain-like"/>
    <property type="match status" value="1"/>
</dbReference>
<dbReference type="AlphaFoldDB" id="A0AAF0BIQ2"/>
<reference evidence="6" key="1">
    <citation type="submission" date="2023-01" db="EMBL/GenBank/DDBJ databases">
        <title>The genome sequence of Kordiimonadaceae bacterium 6D33.</title>
        <authorList>
            <person name="Liu Y."/>
        </authorList>
    </citation>
    <scope>NUCLEOTIDE SEQUENCE</scope>
    <source>
        <strain evidence="6">6D33</strain>
    </source>
</reference>
<dbReference type="Proteomes" id="UP001217500">
    <property type="component" value="Chromosome"/>
</dbReference>
<feature type="DNA-binding region" description="H-T-H motif" evidence="4">
    <location>
        <begin position="32"/>
        <end position="51"/>
    </location>
</feature>
<dbReference type="Gene3D" id="1.10.10.60">
    <property type="entry name" value="Homeodomain-like"/>
    <property type="match status" value="1"/>
</dbReference>
<dbReference type="PANTHER" id="PTHR30055">
    <property type="entry name" value="HTH-TYPE TRANSCRIPTIONAL REGULATOR RUTR"/>
    <property type="match status" value="1"/>
</dbReference>
<sequence>MTKKQLRGDAKRESILEIAFQAFLDNGYAGTSMATIAARVGGSKGTLYSFFASKEELFFSVLDARIEVHGAPIRAAIKAEGPPRQVLFGYGTKLMQAILSDAGLAFQRLIIAESERFPELARVFYERGPKRGLEELAQYFSRIMQEGLLREADPLMVARQFNALCRMDFKEKRLWGVLDTVSAGQIDETVKAAVETILAAYAPAR</sequence>
<accession>A0AAF0BIQ2</accession>
<dbReference type="InterPro" id="IPR036271">
    <property type="entry name" value="Tet_transcr_reg_TetR-rel_C_sf"/>
</dbReference>
<evidence type="ECO:0000256" key="3">
    <source>
        <dbReference type="ARBA" id="ARBA00023163"/>
    </source>
</evidence>
<dbReference type="PANTHER" id="PTHR30055:SF119">
    <property type="entry name" value="NALC"/>
    <property type="match status" value="1"/>
</dbReference>
<keyword evidence="3" id="KW-0804">Transcription</keyword>
<dbReference type="FunFam" id="1.10.10.60:FF:000141">
    <property type="entry name" value="TetR family transcriptional regulator"/>
    <property type="match status" value="1"/>
</dbReference>
<dbReference type="Pfam" id="PF14246">
    <property type="entry name" value="TetR_C_7"/>
    <property type="match status" value="1"/>
</dbReference>
<dbReference type="InterPro" id="IPR050109">
    <property type="entry name" value="HTH-type_TetR-like_transc_reg"/>
</dbReference>
<dbReference type="GO" id="GO:0000976">
    <property type="term" value="F:transcription cis-regulatory region binding"/>
    <property type="evidence" value="ECO:0007669"/>
    <property type="project" value="TreeGrafter"/>
</dbReference>
<dbReference type="PRINTS" id="PR00455">
    <property type="entry name" value="HTHTETR"/>
</dbReference>
<evidence type="ECO:0000256" key="1">
    <source>
        <dbReference type="ARBA" id="ARBA00023015"/>
    </source>
</evidence>
<evidence type="ECO:0000313" key="7">
    <source>
        <dbReference type="Proteomes" id="UP001217500"/>
    </source>
</evidence>
<feature type="domain" description="HTH tetR-type" evidence="5">
    <location>
        <begin position="9"/>
        <end position="69"/>
    </location>
</feature>
<dbReference type="RefSeq" id="WP_289505535.1">
    <property type="nucleotide sequence ID" value="NZ_CP116805.1"/>
</dbReference>
<dbReference type="SUPFAM" id="SSF48498">
    <property type="entry name" value="Tetracyclin repressor-like, C-terminal domain"/>
    <property type="match status" value="1"/>
</dbReference>
<evidence type="ECO:0000313" key="6">
    <source>
        <dbReference type="EMBL" id="WCL55678.1"/>
    </source>
</evidence>
<keyword evidence="2 4" id="KW-0238">DNA-binding</keyword>
<keyword evidence="1" id="KW-0805">Transcription regulation</keyword>
<organism evidence="6 7">
    <name type="scientific">Gimibacter soli</name>
    <dbReference type="NCBI Taxonomy" id="3024400"/>
    <lineage>
        <taxon>Bacteria</taxon>
        <taxon>Pseudomonadati</taxon>
        <taxon>Pseudomonadota</taxon>
        <taxon>Alphaproteobacteria</taxon>
        <taxon>Kordiimonadales</taxon>
        <taxon>Temperatibacteraceae</taxon>
        <taxon>Gimibacter</taxon>
    </lineage>
</organism>
<dbReference type="Pfam" id="PF00440">
    <property type="entry name" value="TetR_N"/>
    <property type="match status" value="1"/>
</dbReference>
<name>A0AAF0BIQ2_9PROT</name>
<dbReference type="InterPro" id="IPR039536">
    <property type="entry name" value="TetR_C_Proteobacteria"/>
</dbReference>
<dbReference type="Gene3D" id="1.10.357.10">
    <property type="entry name" value="Tetracycline Repressor, domain 2"/>
    <property type="match status" value="1"/>
</dbReference>
<evidence type="ECO:0000259" key="5">
    <source>
        <dbReference type="PROSITE" id="PS50977"/>
    </source>
</evidence>
<dbReference type="InterPro" id="IPR001647">
    <property type="entry name" value="HTH_TetR"/>
</dbReference>
<gene>
    <name evidence="6" type="ORF">PH603_07910</name>
</gene>
<dbReference type="GO" id="GO:0003700">
    <property type="term" value="F:DNA-binding transcription factor activity"/>
    <property type="evidence" value="ECO:0007669"/>
    <property type="project" value="TreeGrafter"/>
</dbReference>
<proteinExistence type="predicted"/>
<dbReference type="KEGG" id="gso:PH603_07910"/>
<evidence type="ECO:0000256" key="2">
    <source>
        <dbReference type="ARBA" id="ARBA00023125"/>
    </source>
</evidence>
<evidence type="ECO:0000256" key="4">
    <source>
        <dbReference type="PROSITE-ProRule" id="PRU00335"/>
    </source>
</evidence>